<evidence type="ECO:0000256" key="7">
    <source>
        <dbReference type="SAM" id="Coils"/>
    </source>
</evidence>
<dbReference type="AlphaFoldDB" id="A0A9W7WGV0"/>
<evidence type="ECO:0000313" key="9">
    <source>
        <dbReference type="Proteomes" id="UP001059041"/>
    </source>
</evidence>
<keyword evidence="9" id="KW-1185">Reference proteome</keyword>
<proteinExistence type="inferred from homology"/>
<evidence type="ECO:0000256" key="2">
    <source>
        <dbReference type="ARBA" id="ARBA00006349"/>
    </source>
</evidence>
<evidence type="ECO:0000256" key="3">
    <source>
        <dbReference type="ARBA" id="ARBA00023242"/>
    </source>
</evidence>
<sequence length="89" mass="9844">MAGSKSKAANDLTAVMETAMQTLQSKFQNLSDQIIAKLDEMGTRIDDLENNVADLMTQAGMEDKNKTKQVYLILVFALKLGRVHDQVLS</sequence>
<dbReference type="PANTHER" id="PTHR19424:SF0">
    <property type="entry name" value="HEAT SHOCK FACTOR BINDING PROTEIN 1"/>
    <property type="match status" value="1"/>
</dbReference>
<dbReference type="Gene3D" id="1.20.5.430">
    <property type="match status" value="1"/>
</dbReference>
<comment type="caution">
    <text evidence="8">The sequence shown here is derived from an EMBL/GenBank/DDBJ whole genome shotgun (WGS) entry which is preliminary data.</text>
</comment>
<evidence type="ECO:0000256" key="5">
    <source>
        <dbReference type="ARBA" id="ARBA00038772"/>
    </source>
</evidence>
<comment type="similarity">
    <text evidence="2">Belongs to the HSBP1 family.</text>
</comment>
<organism evidence="8 9">
    <name type="scientific">Triplophysa rosa</name>
    <name type="common">Cave loach</name>
    <dbReference type="NCBI Taxonomy" id="992332"/>
    <lineage>
        <taxon>Eukaryota</taxon>
        <taxon>Metazoa</taxon>
        <taxon>Chordata</taxon>
        <taxon>Craniata</taxon>
        <taxon>Vertebrata</taxon>
        <taxon>Euteleostomi</taxon>
        <taxon>Actinopterygii</taxon>
        <taxon>Neopterygii</taxon>
        <taxon>Teleostei</taxon>
        <taxon>Ostariophysi</taxon>
        <taxon>Cypriniformes</taxon>
        <taxon>Nemacheilidae</taxon>
        <taxon>Triplophysa</taxon>
    </lineage>
</organism>
<accession>A0A9W7WGV0</accession>
<name>A0A9W7WGV0_TRIRA</name>
<keyword evidence="8" id="KW-0346">Stress response</keyword>
<comment type="subunit">
    <text evidence="5">Homohexamer. Associates with heptad repeats of HSF1 trimers and probably also HSF1 monomers, and with HSP70. Association with HSF1 trimers and HSP70 coincides with attenuation of heat shock response and the conversion of HSF1 trimer to monomer.</text>
</comment>
<dbReference type="EMBL" id="JAFHDT010000016">
    <property type="protein sequence ID" value="KAI7799141.1"/>
    <property type="molecule type" value="Genomic_DNA"/>
</dbReference>
<dbReference type="GO" id="GO:0070370">
    <property type="term" value="P:cellular heat acclimation"/>
    <property type="evidence" value="ECO:0007669"/>
    <property type="project" value="TreeGrafter"/>
</dbReference>
<evidence type="ECO:0000313" key="8">
    <source>
        <dbReference type="EMBL" id="KAI7799141.1"/>
    </source>
</evidence>
<reference evidence="8" key="1">
    <citation type="submission" date="2021-02" db="EMBL/GenBank/DDBJ databases">
        <title>Comparative genomics reveals that relaxation of natural selection precedes convergent phenotypic evolution of cavefish.</title>
        <authorList>
            <person name="Peng Z."/>
        </authorList>
    </citation>
    <scope>NUCLEOTIDE SEQUENCE</scope>
    <source>
        <tissue evidence="8">Muscle</tissue>
    </source>
</reference>
<dbReference type="Pfam" id="PF06825">
    <property type="entry name" value="HSBP1"/>
    <property type="match status" value="1"/>
</dbReference>
<dbReference type="GO" id="GO:0003714">
    <property type="term" value="F:transcription corepressor activity"/>
    <property type="evidence" value="ECO:0007669"/>
    <property type="project" value="InterPro"/>
</dbReference>
<gene>
    <name evidence="8" type="ORF">IRJ41_019975</name>
</gene>
<comment type="function">
    <text evidence="4">Negative regulator of the heat shock response. Negatively affects HSF1 DNA-binding activity. May have a role in the suppression of the activation of the stress response during the aging process.</text>
</comment>
<keyword evidence="3" id="KW-0539">Nucleus</keyword>
<comment type="subcellular location">
    <subcellularLocation>
        <location evidence="1">Nucleus</location>
    </subcellularLocation>
</comment>
<dbReference type="InterPro" id="IPR009643">
    <property type="entry name" value="HS1-bd"/>
</dbReference>
<dbReference type="Proteomes" id="UP001059041">
    <property type="component" value="Linkage Group LG16"/>
</dbReference>
<dbReference type="PANTHER" id="PTHR19424">
    <property type="entry name" value="HEAT SHOCK FACTOR BINDING PROTEIN 1"/>
    <property type="match status" value="1"/>
</dbReference>
<dbReference type="FunFam" id="1.20.5.430:FF:000002">
    <property type="entry name" value="Heat shock factor-binding protein 1"/>
    <property type="match status" value="1"/>
</dbReference>
<dbReference type="GO" id="GO:0005634">
    <property type="term" value="C:nucleus"/>
    <property type="evidence" value="ECO:0007669"/>
    <property type="project" value="UniProtKB-SubCell"/>
</dbReference>
<feature type="coiled-coil region" evidence="7">
    <location>
        <begin position="31"/>
        <end position="58"/>
    </location>
</feature>
<protein>
    <recommendedName>
        <fullName evidence="6">Heat shock factor-binding protein 1</fullName>
    </recommendedName>
</protein>
<evidence type="ECO:0000256" key="1">
    <source>
        <dbReference type="ARBA" id="ARBA00004123"/>
    </source>
</evidence>
<evidence type="ECO:0000256" key="4">
    <source>
        <dbReference type="ARBA" id="ARBA00037689"/>
    </source>
</evidence>
<dbReference type="GO" id="GO:0005829">
    <property type="term" value="C:cytosol"/>
    <property type="evidence" value="ECO:0007669"/>
    <property type="project" value="TreeGrafter"/>
</dbReference>
<keyword evidence="7" id="KW-0175">Coiled coil</keyword>
<evidence type="ECO:0000256" key="6">
    <source>
        <dbReference type="ARBA" id="ARBA00039223"/>
    </source>
</evidence>